<dbReference type="Proteomes" id="UP000286595">
    <property type="component" value="Unassembled WGS sequence"/>
</dbReference>
<accession>A0A3R6EGH9</accession>
<evidence type="ECO:0000313" key="3">
    <source>
        <dbReference type="Proteomes" id="UP000286595"/>
    </source>
</evidence>
<proteinExistence type="predicted"/>
<dbReference type="AlphaFoldDB" id="A0A3R6EGH9"/>
<dbReference type="EMBL" id="QRIM01000016">
    <property type="protein sequence ID" value="RHG58998.1"/>
    <property type="molecule type" value="Genomic_DNA"/>
</dbReference>
<evidence type="ECO:0000256" key="1">
    <source>
        <dbReference type="SAM" id="MobiDB-lite"/>
    </source>
</evidence>
<reference evidence="2 3" key="1">
    <citation type="submission" date="2018-08" db="EMBL/GenBank/DDBJ databases">
        <title>A genome reference for cultivated species of the human gut microbiota.</title>
        <authorList>
            <person name="Zou Y."/>
            <person name="Xue W."/>
            <person name="Luo G."/>
        </authorList>
    </citation>
    <scope>NUCLEOTIDE SEQUENCE [LARGE SCALE GENOMIC DNA]</scope>
    <source>
        <strain evidence="2 3">AM22-12LB</strain>
    </source>
</reference>
<evidence type="ECO:0000313" key="2">
    <source>
        <dbReference type="EMBL" id="RHG58998.1"/>
    </source>
</evidence>
<name>A0A3R6EGH9_9FIRM</name>
<organism evidence="2 3">
    <name type="scientific">Coprococcus comes</name>
    <dbReference type="NCBI Taxonomy" id="410072"/>
    <lineage>
        <taxon>Bacteria</taxon>
        <taxon>Bacillati</taxon>
        <taxon>Bacillota</taxon>
        <taxon>Clostridia</taxon>
        <taxon>Lachnospirales</taxon>
        <taxon>Lachnospiraceae</taxon>
        <taxon>Coprococcus</taxon>
    </lineage>
</organism>
<protein>
    <submittedName>
        <fullName evidence="2">Uncharacterized protein</fullName>
    </submittedName>
</protein>
<feature type="region of interest" description="Disordered" evidence="1">
    <location>
        <begin position="64"/>
        <end position="90"/>
    </location>
</feature>
<gene>
    <name evidence="2" type="ORF">DW252_12920</name>
</gene>
<sequence>MKFASACEFQLKNLVVRIAIILKVNRLAFTKPEHRPEHDTEQYEADRIGRLLTESVGKIVEDDDVHHELCNDENPVDRRRPTEHPRADQHNEIRHEECLVLLTAADSLAELVVGEDGDEGVPTRHAELGIHLPLADKCHDRDGEQQEQCKERRTEQGRLTLPIVETRGFSVLRGLPSGTDIVL</sequence>
<comment type="caution">
    <text evidence="2">The sequence shown here is derived from an EMBL/GenBank/DDBJ whole genome shotgun (WGS) entry which is preliminary data.</text>
</comment>